<dbReference type="Proteomes" id="UP000267268">
    <property type="component" value="Chromosome 2"/>
</dbReference>
<comment type="similarity">
    <text evidence="4 11">Belongs to the aldose epimerase family.</text>
</comment>
<evidence type="ECO:0000256" key="7">
    <source>
        <dbReference type="ARBA" id="ARBA00014165"/>
    </source>
</evidence>
<evidence type="ECO:0000256" key="3">
    <source>
        <dbReference type="ARBA" id="ARBA00005028"/>
    </source>
</evidence>
<evidence type="ECO:0000256" key="9">
    <source>
        <dbReference type="ARBA" id="ARBA00023235"/>
    </source>
</evidence>
<dbReference type="EMBL" id="CP034563">
    <property type="protein sequence ID" value="AZQ65550.1"/>
    <property type="molecule type" value="Genomic_DNA"/>
</dbReference>
<dbReference type="PANTHER" id="PTHR10091:SF0">
    <property type="entry name" value="GALACTOSE MUTAROTASE"/>
    <property type="match status" value="1"/>
</dbReference>
<dbReference type="EC" id="5.1.3.3" evidence="6 11"/>
<sequence>MIKQQLFGVYEDHKIHLYTLQNTNGMTVKIMTLGATITSIQVPDKNNEITEVACGFDQLEGYFSAAYTANAPYFGCTVGRFASRIKDGKFKIDGAEYALATNDGSNHLHGGLKGFDKQIWKCVNQVSTAKDESITFQKSSLHLEEGFPGNVQIQVTFTLKGSNALQIKYNAVTDHKTPISLTNHTYFNLSGFTETVGNHTAKILADAFLKADHTNVPVGEIEEVKNTVLDLNQGRLLSEVFAELPTGCEHYYLFNQMDELKEVATFDHSKTGIALQIQTTEPGMLFYTGYFTSNDLKRESGDQFGRYRAFCCETHRYPNGPNIDNAPRAFATPNEPFNSTTVYQFSTK</sequence>
<dbReference type="OrthoDB" id="9779408at2"/>
<dbReference type="InterPro" id="IPR008183">
    <property type="entry name" value="Aldose_1/G6P_1-epimerase"/>
</dbReference>
<dbReference type="RefSeq" id="WP_126620371.1">
    <property type="nucleotide sequence ID" value="NZ_CP034563.1"/>
</dbReference>
<comment type="cofactor">
    <cofactor evidence="2">
        <name>Ca(2+)</name>
        <dbReference type="ChEBI" id="CHEBI:29108"/>
    </cofactor>
</comment>
<feature type="active site" description="Proton donor" evidence="12">
    <location>
        <position position="184"/>
    </location>
</feature>
<dbReference type="InterPro" id="IPR011013">
    <property type="entry name" value="Gal_mutarotase_sf_dom"/>
</dbReference>
<evidence type="ECO:0000313" key="15">
    <source>
        <dbReference type="Proteomes" id="UP000267268"/>
    </source>
</evidence>
<reference evidence="14 15" key="1">
    <citation type="submission" date="2018-12" db="EMBL/GenBank/DDBJ databases">
        <title>Flammeovirga pectinis sp. nov., isolated from the gut of the Korean scallop, Patinopecten yessoensis.</title>
        <authorList>
            <person name="Bae J.-W."/>
            <person name="Jeong Y.-S."/>
            <person name="Kang W."/>
        </authorList>
    </citation>
    <scope>NUCLEOTIDE SEQUENCE [LARGE SCALE GENOMIC DNA]</scope>
    <source>
        <strain evidence="14 15">L12M1</strain>
    </source>
</reference>
<dbReference type="KEGG" id="fll:EI427_25390"/>
<dbReference type="AlphaFoldDB" id="A0A3Q9FT74"/>
<comment type="subunit">
    <text evidence="5">Monomer.</text>
</comment>
<evidence type="ECO:0000256" key="5">
    <source>
        <dbReference type="ARBA" id="ARBA00011245"/>
    </source>
</evidence>
<name>A0A3Q9FT74_9BACT</name>
<dbReference type="UniPathway" id="UPA00242"/>
<dbReference type="PANTHER" id="PTHR10091">
    <property type="entry name" value="ALDOSE-1-EPIMERASE"/>
    <property type="match status" value="1"/>
</dbReference>
<keyword evidence="15" id="KW-1185">Reference proteome</keyword>
<keyword evidence="8" id="KW-0106">Calcium</keyword>
<dbReference type="PIRSF" id="PIRSF005096">
    <property type="entry name" value="GALM"/>
    <property type="match status" value="1"/>
</dbReference>
<dbReference type="SUPFAM" id="SSF74650">
    <property type="entry name" value="Galactose mutarotase-like"/>
    <property type="match status" value="1"/>
</dbReference>
<evidence type="ECO:0000256" key="2">
    <source>
        <dbReference type="ARBA" id="ARBA00001913"/>
    </source>
</evidence>
<dbReference type="InterPro" id="IPR018052">
    <property type="entry name" value="Ald1_epimerase_CS"/>
</dbReference>
<evidence type="ECO:0000256" key="1">
    <source>
        <dbReference type="ARBA" id="ARBA00001614"/>
    </source>
</evidence>
<dbReference type="GO" id="GO:0006006">
    <property type="term" value="P:glucose metabolic process"/>
    <property type="evidence" value="ECO:0007669"/>
    <property type="project" value="TreeGrafter"/>
</dbReference>
<evidence type="ECO:0000256" key="12">
    <source>
        <dbReference type="PIRSR" id="PIRSR005096-1"/>
    </source>
</evidence>
<dbReference type="PROSITE" id="PS00545">
    <property type="entry name" value="ALDOSE_1_EPIMERASE"/>
    <property type="match status" value="1"/>
</dbReference>
<protein>
    <recommendedName>
        <fullName evidence="7 11">Aldose 1-epimerase</fullName>
        <ecNumber evidence="6 11">5.1.3.3</ecNumber>
    </recommendedName>
</protein>
<dbReference type="NCBIfam" id="NF008277">
    <property type="entry name" value="PRK11055.1"/>
    <property type="match status" value="1"/>
</dbReference>
<comment type="pathway">
    <text evidence="3 11">Carbohydrate metabolism; hexose metabolism.</text>
</comment>
<dbReference type="CDD" id="cd09019">
    <property type="entry name" value="galactose_mutarotase_like"/>
    <property type="match status" value="1"/>
</dbReference>
<proteinExistence type="inferred from homology"/>
<keyword evidence="9 11" id="KW-0413">Isomerase</keyword>
<evidence type="ECO:0000313" key="14">
    <source>
        <dbReference type="EMBL" id="AZQ65550.1"/>
    </source>
</evidence>
<feature type="active site" description="Proton acceptor" evidence="12">
    <location>
        <position position="313"/>
    </location>
</feature>
<dbReference type="GO" id="GO:0033499">
    <property type="term" value="P:galactose catabolic process via UDP-galactose, Leloir pathway"/>
    <property type="evidence" value="ECO:0007669"/>
    <property type="project" value="TreeGrafter"/>
</dbReference>
<evidence type="ECO:0000256" key="6">
    <source>
        <dbReference type="ARBA" id="ARBA00013185"/>
    </source>
</evidence>
<dbReference type="InterPro" id="IPR047215">
    <property type="entry name" value="Galactose_mutarotase-like"/>
</dbReference>
<evidence type="ECO:0000256" key="11">
    <source>
        <dbReference type="PIRNR" id="PIRNR005096"/>
    </source>
</evidence>
<dbReference type="Pfam" id="PF01263">
    <property type="entry name" value="Aldose_epim"/>
    <property type="match status" value="1"/>
</dbReference>
<organism evidence="14 15">
    <name type="scientific">Flammeovirga pectinis</name>
    <dbReference type="NCBI Taxonomy" id="2494373"/>
    <lineage>
        <taxon>Bacteria</taxon>
        <taxon>Pseudomonadati</taxon>
        <taxon>Bacteroidota</taxon>
        <taxon>Cytophagia</taxon>
        <taxon>Cytophagales</taxon>
        <taxon>Flammeovirgaceae</taxon>
        <taxon>Flammeovirga</taxon>
    </lineage>
</organism>
<evidence type="ECO:0000256" key="4">
    <source>
        <dbReference type="ARBA" id="ARBA00006206"/>
    </source>
</evidence>
<dbReference type="InterPro" id="IPR014718">
    <property type="entry name" value="GH-type_carb-bd"/>
</dbReference>
<dbReference type="Gene3D" id="2.70.98.10">
    <property type="match status" value="1"/>
</dbReference>
<evidence type="ECO:0000256" key="10">
    <source>
        <dbReference type="ARBA" id="ARBA00023277"/>
    </source>
</evidence>
<comment type="catalytic activity">
    <reaction evidence="1 11">
        <text>alpha-D-glucose = beta-D-glucose</text>
        <dbReference type="Rhea" id="RHEA:10264"/>
        <dbReference type="ChEBI" id="CHEBI:15903"/>
        <dbReference type="ChEBI" id="CHEBI:17925"/>
        <dbReference type="EC" id="5.1.3.3"/>
    </reaction>
</comment>
<keyword evidence="10 11" id="KW-0119">Carbohydrate metabolism</keyword>
<gene>
    <name evidence="14" type="ORF">EI427_25390</name>
</gene>
<evidence type="ECO:0000256" key="8">
    <source>
        <dbReference type="ARBA" id="ARBA00022837"/>
    </source>
</evidence>
<dbReference type="InterPro" id="IPR015443">
    <property type="entry name" value="Aldose_1-epimerase"/>
</dbReference>
<dbReference type="GO" id="GO:0030246">
    <property type="term" value="F:carbohydrate binding"/>
    <property type="evidence" value="ECO:0007669"/>
    <property type="project" value="InterPro"/>
</dbReference>
<accession>A0A3Q9FT74</accession>
<evidence type="ECO:0000256" key="13">
    <source>
        <dbReference type="PIRSR" id="PIRSR005096-3"/>
    </source>
</evidence>
<dbReference type="GO" id="GO:0004034">
    <property type="term" value="F:aldose 1-epimerase activity"/>
    <property type="evidence" value="ECO:0007669"/>
    <property type="project" value="UniProtKB-EC"/>
</dbReference>
<feature type="binding site" evidence="13">
    <location>
        <begin position="184"/>
        <end position="186"/>
    </location>
    <ligand>
        <name>beta-D-galactose</name>
        <dbReference type="ChEBI" id="CHEBI:27667"/>
    </ligand>
</feature>